<organism evidence="3 4">
    <name type="scientific">Massarina eburnea CBS 473.64</name>
    <dbReference type="NCBI Taxonomy" id="1395130"/>
    <lineage>
        <taxon>Eukaryota</taxon>
        <taxon>Fungi</taxon>
        <taxon>Dikarya</taxon>
        <taxon>Ascomycota</taxon>
        <taxon>Pezizomycotina</taxon>
        <taxon>Dothideomycetes</taxon>
        <taxon>Pleosporomycetidae</taxon>
        <taxon>Pleosporales</taxon>
        <taxon>Massarineae</taxon>
        <taxon>Massarinaceae</taxon>
        <taxon>Massarina</taxon>
    </lineage>
</organism>
<sequence>MATKTGLPKDVRPADTSMIPPGILDSKKRKIYNPVQKNWAYIQKYGRETQGAYGIGTGSLQPGGENGAHWHGSYSETFTSLKGDVGVYSASRGKVTLQPGDSVTVKPGEVHYFFNDGDEEVEFQTKIEPAHEGFEKALYVMYGLARDGKGGNAGVANGLMDTAVICSMGDMWPGGMTGALVPLLKILGWWGRVSGKQKALVDKYWVGA</sequence>
<evidence type="ECO:0000256" key="1">
    <source>
        <dbReference type="SAM" id="MobiDB-lite"/>
    </source>
</evidence>
<feature type="domain" description="Cupin type-2" evidence="2">
    <location>
        <begin position="59"/>
        <end position="123"/>
    </location>
</feature>
<feature type="region of interest" description="Disordered" evidence="1">
    <location>
        <begin position="1"/>
        <end position="20"/>
    </location>
</feature>
<keyword evidence="4" id="KW-1185">Reference proteome</keyword>
<proteinExistence type="predicted"/>
<dbReference type="CDD" id="cd02208">
    <property type="entry name" value="cupin_RmlC-like"/>
    <property type="match status" value="1"/>
</dbReference>
<evidence type="ECO:0000259" key="2">
    <source>
        <dbReference type="Pfam" id="PF07883"/>
    </source>
</evidence>
<name>A0A6A6RY92_9PLEO</name>
<dbReference type="PANTHER" id="PTHR36440">
    <property type="entry name" value="PUTATIVE (AFU_ORTHOLOGUE AFUA_8G07350)-RELATED"/>
    <property type="match status" value="1"/>
</dbReference>
<gene>
    <name evidence="3" type="ORF">P280DRAFT_550432</name>
</gene>
<evidence type="ECO:0000313" key="4">
    <source>
        <dbReference type="Proteomes" id="UP000799753"/>
    </source>
</evidence>
<dbReference type="Proteomes" id="UP000799753">
    <property type="component" value="Unassembled WGS sequence"/>
</dbReference>
<dbReference type="Pfam" id="PF07883">
    <property type="entry name" value="Cupin_2"/>
    <property type="match status" value="1"/>
</dbReference>
<evidence type="ECO:0000313" key="3">
    <source>
        <dbReference type="EMBL" id="KAF2639741.1"/>
    </source>
</evidence>
<accession>A0A6A6RY92</accession>
<dbReference type="Gene3D" id="2.60.120.10">
    <property type="entry name" value="Jelly Rolls"/>
    <property type="match status" value="1"/>
</dbReference>
<dbReference type="InterPro" id="IPR053146">
    <property type="entry name" value="QDO-like"/>
</dbReference>
<dbReference type="InterPro" id="IPR014710">
    <property type="entry name" value="RmlC-like_jellyroll"/>
</dbReference>
<dbReference type="InterPro" id="IPR011051">
    <property type="entry name" value="RmlC_Cupin_sf"/>
</dbReference>
<dbReference type="OrthoDB" id="3765895at2759"/>
<reference evidence="3" key="1">
    <citation type="journal article" date="2020" name="Stud. Mycol.">
        <title>101 Dothideomycetes genomes: a test case for predicting lifestyles and emergence of pathogens.</title>
        <authorList>
            <person name="Haridas S."/>
            <person name="Albert R."/>
            <person name="Binder M."/>
            <person name="Bloem J."/>
            <person name="Labutti K."/>
            <person name="Salamov A."/>
            <person name="Andreopoulos B."/>
            <person name="Baker S."/>
            <person name="Barry K."/>
            <person name="Bills G."/>
            <person name="Bluhm B."/>
            <person name="Cannon C."/>
            <person name="Castanera R."/>
            <person name="Culley D."/>
            <person name="Daum C."/>
            <person name="Ezra D."/>
            <person name="Gonzalez J."/>
            <person name="Henrissat B."/>
            <person name="Kuo A."/>
            <person name="Liang C."/>
            <person name="Lipzen A."/>
            <person name="Lutzoni F."/>
            <person name="Magnuson J."/>
            <person name="Mondo S."/>
            <person name="Nolan M."/>
            <person name="Ohm R."/>
            <person name="Pangilinan J."/>
            <person name="Park H.-J."/>
            <person name="Ramirez L."/>
            <person name="Alfaro M."/>
            <person name="Sun H."/>
            <person name="Tritt A."/>
            <person name="Yoshinaga Y."/>
            <person name="Zwiers L.-H."/>
            <person name="Turgeon B."/>
            <person name="Goodwin S."/>
            <person name="Spatafora J."/>
            <person name="Crous P."/>
            <person name="Grigoriev I."/>
        </authorList>
    </citation>
    <scope>NUCLEOTIDE SEQUENCE</scope>
    <source>
        <strain evidence="3">CBS 473.64</strain>
    </source>
</reference>
<dbReference type="InterPro" id="IPR013096">
    <property type="entry name" value="Cupin_2"/>
</dbReference>
<protein>
    <recommendedName>
        <fullName evidence="2">Cupin type-2 domain-containing protein</fullName>
    </recommendedName>
</protein>
<dbReference type="AlphaFoldDB" id="A0A6A6RY92"/>
<dbReference type="SUPFAM" id="SSF51182">
    <property type="entry name" value="RmlC-like cupins"/>
    <property type="match status" value="1"/>
</dbReference>
<dbReference type="PANTHER" id="PTHR36440:SF1">
    <property type="entry name" value="PUTATIVE (AFU_ORTHOLOGUE AFUA_8G07350)-RELATED"/>
    <property type="match status" value="1"/>
</dbReference>
<dbReference type="EMBL" id="MU006786">
    <property type="protein sequence ID" value="KAF2639741.1"/>
    <property type="molecule type" value="Genomic_DNA"/>
</dbReference>